<dbReference type="GO" id="GO:0016757">
    <property type="term" value="F:glycosyltransferase activity"/>
    <property type="evidence" value="ECO:0007669"/>
    <property type="project" value="InterPro"/>
</dbReference>
<dbReference type="CAZy" id="GT4">
    <property type="family name" value="Glycosyltransferase Family 4"/>
</dbReference>
<evidence type="ECO:0000259" key="2">
    <source>
        <dbReference type="Pfam" id="PF13579"/>
    </source>
</evidence>
<dbReference type="PANTHER" id="PTHR45947:SF3">
    <property type="entry name" value="SULFOQUINOVOSYL TRANSFERASE SQD2"/>
    <property type="match status" value="1"/>
</dbReference>
<dbReference type="Pfam" id="PF13579">
    <property type="entry name" value="Glyco_trans_4_4"/>
    <property type="match status" value="1"/>
</dbReference>
<proteinExistence type="predicted"/>
<dbReference type="CDD" id="cd03808">
    <property type="entry name" value="GT4_CapM-like"/>
    <property type="match status" value="1"/>
</dbReference>
<evidence type="ECO:0000313" key="4">
    <source>
        <dbReference type="Proteomes" id="UP000000393"/>
    </source>
</evidence>
<reference evidence="3 4" key="1">
    <citation type="submission" date="2010-06" db="EMBL/GenBank/DDBJ databases">
        <title>Complete sequence of chromosome of Nitrosococcus watsoni C-113.</title>
        <authorList>
            <consortium name="US DOE Joint Genome Institute"/>
            <person name="Lucas S."/>
            <person name="Copeland A."/>
            <person name="Lapidus A."/>
            <person name="Cheng J.-F."/>
            <person name="Bruce D."/>
            <person name="Goodwin L."/>
            <person name="Pitluck S."/>
            <person name="Malfatti S.A."/>
            <person name="Chain P.S.G."/>
            <person name="Land M."/>
            <person name="Hauser L."/>
            <person name="Kyrpides N."/>
            <person name="Ivanova N."/>
            <person name="Cambell M.A."/>
            <person name="Heidelberg J.F."/>
            <person name="Klotz M.G."/>
            <person name="Woyke T."/>
        </authorList>
    </citation>
    <scope>NUCLEOTIDE SEQUENCE [LARGE SCALE GENOMIC DNA]</scope>
    <source>
        <strain evidence="3 4">C-113</strain>
    </source>
</reference>
<accession>D8KBE9</accession>
<dbReference type="EMBL" id="CP002086">
    <property type="protein sequence ID" value="ADJ29596.1"/>
    <property type="molecule type" value="Genomic_DNA"/>
</dbReference>
<dbReference type="InterPro" id="IPR001296">
    <property type="entry name" value="Glyco_trans_1"/>
</dbReference>
<dbReference type="InterPro" id="IPR028098">
    <property type="entry name" value="Glyco_trans_4-like_N"/>
</dbReference>
<gene>
    <name evidence="3" type="ordered locus">Nwat_2845</name>
</gene>
<dbReference type="Gene3D" id="3.40.50.2000">
    <property type="entry name" value="Glycogen Phosphorylase B"/>
    <property type="match status" value="2"/>
</dbReference>
<dbReference type="PANTHER" id="PTHR45947">
    <property type="entry name" value="SULFOQUINOVOSYL TRANSFERASE SQD2"/>
    <property type="match status" value="1"/>
</dbReference>
<name>D8KBE9_NITWC</name>
<keyword evidence="4" id="KW-1185">Reference proteome</keyword>
<dbReference type="AlphaFoldDB" id="D8KBE9"/>
<evidence type="ECO:0000259" key="1">
    <source>
        <dbReference type="Pfam" id="PF00534"/>
    </source>
</evidence>
<protein>
    <submittedName>
        <fullName evidence="3">Glycosyl transferase group 1</fullName>
    </submittedName>
</protein>
<dbReference type="eggNOG" id="COG0438">
    <property type="taxonomic scope" value="Bacteria"/>
</dbReference>
<dbReference type="RefSeq" id="WP_013221661.1">
    <property type="nucleotide sequence ID" value="NC_014315.1"/>
</dbReference>
<dbReference type="Pfam" id="PF00534">
    <property type="entry name" value="Glycos_transf_1"/>
    <property type="match status" value="1"/>
</dbReference>
<dbReference type="STRING" id="105559.Nwat_2845"/>
<dbReference type="InterPro" id="IPR050194">
    <property type="entry name" value="Glycosyltransferase_grp1"/>
</dbReference>
<evidence type="ECO:0000313" key="3">
    <source>
        <dbReference type="EMBL" id="ADJ29596.1"/>
    </source>
</evidence>
<dbReference type="SUPFAM" id="SSF53756">
    <property type="entry name" value="UDP-Glycosyltransferase/glycogen phosphorylase"/>
    <property type="match status" value="1"/>
</dbReference>
<feature type="domain" description="Glycosyltransferase subfamily 4-like N-terminal" evidence="2">
    <location>
        <begin position="34"/>
        <end position="180"/>
    </location>
</feature>
<dbReference type="Proteomes" id="UP000000393">
    <property type="component" value="Chromosome"/>
</dbReference>
<organism evidence="3 4">
    <name type="scientific">Nitrosococcus watsoni (strain C-113)</name>
    <dbReference type="NCBI Taxonomy" id="105559"/>
    <lineage>
        <taxon>Bacteria</taxon>
        <taxon>Pseudomonadati</taxon>
        <taxon>Pseudomonadota</taxon>
        <taxon>Gammaproteobacteria</taxon>
        <taxon>Chromatiales</taxon>
        <taxon>Chromatiaceae</taxon>
        <taxon>Nitrosococcus</taxon>
    </lineage>
</organism>
<keyword evidence="3" id="KW-0808">Transferase</keyword>
<dbReference type="OrthoDB" id="9775208at2"/>
<dbReference type="HOGENOM" id="CLU_009583_8_1_6"/>
<dbReference type="KEGG" id="nwa:Nwat_2845"/>
<sequence length="400" mass="44730">MERNIAGEEAREMQPTVCYVGGEDVHMRIPLLLELQKRGFGVLALGSESGEKFQEHGIFYGRYPLERWITPGADLRALVKLFNLLSKYKPDIVHAFDTKPVLMAPLAARKAGIRGRVCTVTGLGQLFSTDSLLFSAIKPVYKWVQRWASNAAQVMVFQNEVDQDYFLSQGIVQRERQVLVRSSGIDVEAFAARALDHAERAKLRQALDVEGQRVVIMVARLVKEKGVREYVEAANKIRQSVRDVAFLLVGPIETEEVQTILADELRGNTNPVHYLGQRNDVPALLALSDIFVLPSYYREGVPRVLLEAGAMALPLITTDMPGCRETVRQDWNGLLVPPRDSSALAAAISQLLSEEEERRQMGARSKQYIRDHFGLSGVADAYAEIYAKVLASPIREKVIR</sequence>
<feature type="domain" description="Glycosyl transferase family 1" evidence="1">
    <location>
        <begin position="202"/>
        <end position="367"/>
    </location>
</feature>